<dbReference type="Pfam" id="PF12704">
    <property type="entry name" value="MacB_PCD"/>
    <property type="match status" value="1"/>
</dbReference>
<gene>
    <name evidence="9" type="ORF">LZ518_06955</name>
</gene>
<dbReference type="Pfam" id="PF02687">
    <property type="entry name" value="FtsX"/>
    <property type="match status" value="2"/>
</dbReference>
<evidence type="ECO:0000313" key="9">
    <source>
        <dbReference type="EMBL" id="MCL6740867.1"/>
    </source>
</evidence>
<evidence type="ECO:0000256" key="4">
    <source>
        <dbReference type="ARBA" id="ARBA00022989"/>
    </source>
</evidence>
<evidence type="ECO:0000256" key="2">
    <source>
        <dbReference type="ARBA" id="ARBA00022475"/>
    </source>
</evidence>
<evidence type="ECO:0000256" key="1">
    <source>
        <dbReference type="ARBA" id="ARBA00004651"/>
    </source>
</evidence>
<keyword evidence="5 6" id="KW-0472">Membrane</keyword>
<sequence length="830" mass="90722">MWRNYWTVAVRALAKSKTYSIINIAGLAIGMAACIMILLYIRYEQSYDNWLPDAENTYQLQAWYPNPSSGIPILSQMSAYVTKDRIKKDFPQVERVGYLLDTAPVILKDGQATLAENYGLADDDILQVIKLPMLAGSSLPAAGTAVLSQSEAIKQFGTDKVVGRTLTTVSKGVTQDSKITGVFKDIPKNSHMKLNAILRTDFNSYWSDSPSFLTQWGWQSGWVYMTLRPGSDPKVLDAAIPAWEKRNIPDETNEGIRTNQGDDQDWHFVNVRDIHLGKAQNGAMTPGNDQRTVTTFAIIALLILGMAIVNFTNLATARASQRAREVALRKVLGANRKQLVLQFVGEAMLISAVSMLVGLALVELLVRPFAAFLDADLEFSYFGAGGILLPAIGITLLVGFASGLYPAFFLSRFQPAHVLKANRSAAETPGSGRLRTALVVAQFAVSIGLIVCTAVVYAQTVYARSADPGYKRDHILQVDNINRRQLASRGEMIVDQMKSVPGVVAVGRTGIGVSTGNNINTGVVPPGATETVDIGSYEVDEGFFDAMGLSLKAGRWFDPNRPADDQTVPFPSDPAAEKLVAARGVNVVLNELAVKRLGFKSTRDAIGKTFRAEIFSDGVPATDLSVIGVVGDTQFRSVRDPVQPIMFGNVNSGPGWMIIRYNGDPQSVRAAVEQKWKQIASEVPFDAKFSEDIVSNLYEAEDARAQIFAAFSLLAVFIGCLGLFGLAAFTAERRTKEIGIRKVLGARTRDIVRLLVWQFSRPVIVANLIAWPVAWWVMRDWLNGFDQRITLGPTPFITAALIALTIAIVTVVGHAFKVARANPIHALRYE</sequence>
<evidence type="ECO:0000256" key="6">
    <source>
        <dbReference type="SAM" id="Phobius"/>
    </source>
</evidence>
<accession>A0ABT0S909</accession>
<evidence type="ECO:0000256" key="5">
    <source>
        <dbReference type="ARBA" id="ARBA00023136"/>
    </source>
</evidence>
<feature type="domain" description="ABC3 transporter permease C-terminal" evidence="7">
    <location>
        <begin position="298"/>
        <end position="404"/>
    </location>
</feature>
<feature type="transmembrane region" description="Helical" evidence="6">
    <location>
        <begin position="751"/>
        <end position="776"/>
    </location>
</feature>
<keyword evidence="3 6" id="KW-0812">Transmembrane</keyword>
<dbReference type="EMBL" id="JAMGBB010000001">
    <property type="protein sequence ID" value="MCL6740867.1"/>
    <property type="molecule type" value="Genomic_DNA"/>
</dbReference>
<feature type="domain" description="ABC3 transporter permease C-terminal" evidence="7">
    <location>
        <begin position="710"/>
        <end position="823"/>
    </location>
</feature>
<feature type="transmembrane region" description="Helical" evidence="6">
    <location>
        <begin position="437"/>
        <end position="458"/>
    </location>
</feature>
<name>A0ABT0S909_9SPHN</name>
<evidence type="ECO:0000259" key="7">
    <source>
        <dbReference type="Pfam" id="PF02687"/>
    </source>
</evidence>
<dbReference type="PANTHER" id="PTHR30572">
    <property type="entry name" value="MEMBRANE COMPONENT OF TRANSPORTER-RELATED"/>
    <property type="match status" value="1"/>
</dbReference>
<evidence type="ECO:0000259" key="8">
    <source>
        <dbReference type="Pfam" id="PF12704"/>
    </source>
</evidence>
<protein>
    <submittedName>
        <fullName evidence="9">ABC transporter permease</fullName>
    </submittedName>
</protein>
<keyword evidence="10" id="KW-1185">Reference proteome</keyword>
<proteinExistence type="predicted"/>
<reference evidence="9" key="1">
    <citation type="submission" date="2022-05" db="EMBL/GenBank/DDBJ databases">
        <authorList>
            <person name="Jo J.-H."/>
            <person name="Im W.-T."/>
        </authorList>
    </citation>
    <scope>NUCLEOTIDE SEQUENCE</scope>
    <source>
        <strain evidence="9">RB56-2</strain>
    </source>
</reference>
<dbReference type="RefSeq" id="WP_249915276.1">
    <property type="nucleotide sequence ID" value="NZ_JAMGBB010000001.1"/>
</dbReference>
<evidence type="ECO:0000256" key="3">
    <source>
        <dbReference type="ARBA" id="ARBA00022692"/>
    </source>
</evidence>
<comment type="caution">
    <text evidence="9">The sequence shown here is derived from an EMBL/GenBank/DDBJ whole genome shotgun (WGS) entry which is preliminary data.</text>
</comment>
<dbReference type="InterPro" id="IPR025857">
    <property type="entry name" value="MacB_PCD"/>
</dbReference>
<feature type="transmembrane region" description="Helical" evidence="6">
    <location>
        <begin position="381"/>
        <end position="405"/>
    </location>
</feature>
<evidence type="ECO:0000313" key="10">
    <source>
        <dbReference type="Proteomes" id="UP001165383"/>
    </source>
</evidence>
<dbReference type="InterPro" id="IPR050250">
    <property type="entry name" value="Macrolide_Exporter_MacB"/>
</dbReference>
<keyword evidence="4 6" id="KW-1133">Transmembrane helix</keyword>
<dbReference type="PANTHER" id="PTHR30572:SF18">
    <property type="entry name" value="ABC-TYPE MACROLIDE FAMILY EXPORT SYSTEM PERMEASE COMPONENT 2"/>
    <property type="match status" value="1"/>
</dbReference>
<dbReference type="PROSITE" id="PS51257">
    <property type="entry name" value="PROKAR_LIPOPROTEIN"/>
    <property type="match status" value="1"/>
</dbReference>
<dbReference type="Proteomes" id="UP001165383">
    <property type="component" value="Unassembled WGS sequence"/>
</dbReference>
<feature type="transmembrane region" description="Helical" evidence="6">
    <location>
        <begin position="796"/>
        <end position="816"/>
    </location>
</feature>
<feature type="transmembrane region" description="Helical" evidence="6">
    <location>
        <begin position="339"/>
        <end position="361"/>
    </location>
</feature>
<organism evidence="9 10">
    <name type="scientific">Sphingomonas brevis</name>
    <dbReference type="NCBI Taxonomy" id="2908206"/>
    <lineage>
        <taxon>Bacteria</taxon>
        <taxon>Pseudomonadati</taxon>
        <taxon>Pseudomonadota</taxon>
        <taxon>Alphaproteobacteria</taxon>
        <taxon>Sphingomonadales</taxon>
        <taxon>Sphingomonadaceae</taxon>
        <taxon>Sphingomonas</taxon>
    </lineage>
</organism>
<feature type="transmembrane region" description="Helical" evidence="6">
    <location>
        <begin position="707"/>
        <end position="730"/>
    </location>
</feature>
<feature type="transmembrane region" description="Helical" evidence="6">
    <location>
        <begin position="296"/>
        <end position="318"/>
    </location>
</feature>
<comment type="subcellular location">
    <subcellularLocation>
        <location evidence="1">Cell membrane</location>
        <topology evidence="1">Multi-pass membrane protein</topology>
    </subcellularLocation>
</comment>
<keyword evidence="2" id="KW-1003">Cell membrane</keyword>
<feature type="domain" description="MacB-like periplasmic core" evidence="8">
    <location>
        <begin position="20"/>
        <end position="240"/>
    </location>
</feature>
<dbReference type="InterPro" id="IPR003838">
    <property type="entry name" value="ABC3_permease_C"/>
</dbReference>
<feature type="transmembrane region" description="Helical" evidence="6">
    <location>
        <begin position="21"/>
        <end position="41"/>
    </location>
</feature>